<dbReference type="InterPro" id="IPR037171">
    <property type="entry name" value="NagB/RpiA_transferase-like"/>
</dbReference>
<feature type="binding site" evidence="4">
    <location>
        <position position="49"/>
    </location>
    <ligand>
        <name>substrate</name>
    </ligand>
</feature>
<evidence type="ECO:0000256" key="4">
    <source>
        <dbReference type="PIRSR" id="PIRSR006806-1"/>
    </source>
</evidence>
<dbReference type="Gene3D" id="3.40.50.10420">
    <property type="entry name" value="NagB/RpiA/CoA transferase-like"/>
    <property type="match status" value="1"/>
</dbReference>
<organism evidence="6 7">
    <name type="scientific">Adhaeribacter aerolatus</name>
    <dbReference type="NCBI Taxonomy" id="670289"/>
    <lineage>
        <taxon>Bacteria</taxon>
        <taxon>Pseudomonadati</taxon>
        <taxon>Bacteroidota</taxon>
        <taxon>Cytophagia</taxon>
        <taxon>Cytophagales</taxon>
        <taxon>Hymenobacteraceae</taxon>
        <taxon>Adhaeribacter</taxon>
    </lineage>
</organism>
<evidence type="ECO:0000256" key="3">
    <source>
        <dbReference type="ARBA" id="ARBA00022840"/>
    </source>
</evidence>
<comment type="caution">
    <text evidence="6">The sequence shown here is derived from an EMBL/GenBank/DDBJ whole genome shotgun (WGS) entry which is preliminary data.</text>
</comment>
<evidence type="ECO:0000256" key="1">
    <source>
        <dbReference type="ARBA" id="ARBA00010638"/>
    </source>
</evidence>
<evidence type="ECO:0000313" key="7">
    <source>
        <dbReference type="Proteomes" id="UP000321532"/>
    </source>
</evidence>
<evidence type="ECO:0000256" key="5">
    <source>
        <dbReference type="RuleBase" id="RU361279"/>
    </source>
</evidence>
<comment type="catalytic activity">
    <reaction evidence="5">
        <text>(6S)-5-formyl-5,6,7,8-tetrahydrofolate + ATP = (6R)-5,10-methenyltetrahydrofolate + ADP + phosphate</text>
        <dbReference type="Rhea" id="RHEA:10488"/>
        <dbReference type="ChEBI" id="CHEBI:30616"/>
        <dbReference type="ChEBI" id="CHEBI:43474"/>
        <dbReference type="ChEBI" id="CHEBI:57455"/>
        <dbReference type="ChEBI" id="CHEBI:57457"/>
        <dbReference type="ChEBI" id="CHEBI:456216"/>
        <dbReference type="EC" id="6.3.3.2"/>
    </reaction>
</comment>
<dbReference type="InterPro" id="IPR024185">
    <property type="entry name" value="FTHF_cligase-like_sf"/>
</dbReference>
<dbReference type="EMBL" id="BJYS01000026">
    <property type="protein sequence ID" value="GEO05710.1"/>
    <property type="molecule type" value="Genomic_DNA"/>
</dbReference>
<dbReference type="PANTHER" id="PTHR23407">
    <property type="entry name" value="ATPASE INHIBITOR/5-FORMYLTETRAHYDROFOLATE CYCLO-LIGASE"/>
    <property type="match status" value="1"/>
</dbReference>
<keyword evidence="5" id="KW-0460">Magnesium</keyword>
<dbReference type="RefSeq" id="WP_146900286.1">
    <property type="nucleotide sequence ID" value="NZ_BJYS01000026.1"/>
</dbReference>
<dbReference type="EC" id="6.3.3.2" evidence="5"/>
<dbReference type="InterPro" id="IPR002698">
    <property type="entry name" value="FTHF_cligase"/>
</dbReference>
<accession>A0A512B177</accession>
<keyword evidence="3 4" id="KW-0067">ATP-binding</keyword>
<dbReference type="GO" id="GO:0009396">
    <property type="term" value="P:folic acid-containing compound biosynthetic process"/>
    <property type="evidence" value="ECO:0007669"/>
    <property type="project" value="TreeGrafter"/>
</dbReference>
<evidence type="ECO:0000256" key="2">
    <source>
        <dbReference type="ARBA" id="ARBA00022741"/>
    </source>
</evidence>
<keyword evidence="5" id="KW-0479">Metal-binding</keyword>
<dbReference type="GO" id="GO:0030272">
    <property type="term" value="F:5-formyltetrahydrofolate cyclo-ligase activity"/>
    <property type="evidence" value="ECO:0007669"/>
    <property type="project" value="UniProtKB-EC"/>
</dbReference>
<protein>
    <recommendedName>
        <fullName evidence="5">5-formyltetrahydrofolate cyclo-ligase</fullName>
        <ecNumber evidence="5">6.3.3.2</ecNumber>
    </recommendedName>
</protein>
<gene>
    <name evidence="6" type="primary">ygfA</name>
    <name evidence="6" type="ORF">AAE02nite_33740</name>
</gene>
<keyword evidence="7" id="KW-1185">Reference proteome</keyword>
<feature type="binding site" evidence="4">
    <location>
        <position position="56"/>
    </location>
    <ligand>
        <name>substrate</name>
    </ligand>
</feature>
<sequence>MQKARLRKEMLQKRLGYEAADISRKSRQIAANFFGHFSLEDIKAVHVFLPIRLKNEIDTWPIIRKLQAEYPHIQVIASVSDLQEFTLTHHWLLPETELVENKWGIPEPRGAEAIPVEKIDMVLVPLLAFDQQGHRVGYGKGFYDRFLELCRPDTLKVGLSLEEPITAITDIHPGDTALDFALTPTHIYKFGN</sequence>
<comment type="similarity">
    <text evidence="1 5">Belongs to the 5-formyltetrahydrofolate cyclo-ligase family.</text>
</comment>
<dbReference type="SUPFAM" id="SSF100950">
    <property type="entry name" value="NagB/RpiA/CoA transferase-like"/>
    <property type="match status" value="1"/>
</dbReference>
<dbReference type="Proteomes" id="UP000321532">
    <property type="component" value="Unassembled WGS sequence"/>
</dbReference>
<feature type="binding site" evidence="4">
    <location>
        <begin position="135"/>
        <end position="143"/>
    </location>
    <ligand>
        <name>ATP</name>
        <dbReference type="ChEBI" id="CHEBI:30616"/>
    </ligand>
</feature>
<comment type="cofactor">
    <cofactor evidence="5">
        <name>Mg(2+)</name>
        <dbReference type="ChEBI" id="CHEBI:18420"/>
    </cofactor>
</comment>
<name>A0A512B177_9BACT</name>
<keyword evidence="2 4" id="KW-0547">Nucleotide-binding</keyword>
<evidence type="ECO:0000313" key="6">
    <source>
        <dbReference type="EMBL" id="GEO05710.1"/>
    </source>
</evidence>
<dbReference type="Pfam" id="PF01812">
    <property type="entry name" value="5-FTHF_cyc-lig"/>
    <property type="match status" value="1"/>
</dbReference>
<proteinExistence type="inferred from homology"/>
<keyword evidence="6" id="KW-0436">Ligase</keyword>
<dbReference type="GO" id="GO:0035999">
    <property type="term" value="P:tetrahydrofolate interconversion"/>
    <property type="evidence" value="ECO:0007669"/>
    <property type="project" value="TreeGrafter"/>
</dbReference>
<dbReference type="NCBIfam" id="TIGR02727">
    <property type="entry name" value="MTHFS_bact"/>
    <property type="match status" value="1"/>
</dbReference>
<dbReference type="OrthoDB" id="9801938at2"/>
<feature type="binding site" evidence="4">
    <location>
        <begin position="3"/>
        <end position="7"/>
    </location>
    <ligand>
        <name>ATP</name>
        <dbReference type="ChEBI" id="CHEBI:30616"/>
    </ligand>
</feature>
<dbReference type="PANTHER" id="PTHR23407:SF1">
    <property type="entry name" value="5-FORMYLTETRAHYDROFOLATE CYCLO-LIGASE"/>
    <property type="match status" value="1"/>
</dbReference>
<dbReference type="AlphaFoldDB" id="A0A512B177"/>
<dbReference type="GO" id="GO:0005524">
    <property type="term" value="F:ATP binding"/>
    <property type="evidence" value="ECO:0007669"/>
    <property type="project" value="UniProtKB-KW"/>
</dbReference>
<dbReference type="GO" id="GO:0046872">
    <property type="term" value="F:metal ion binding"/>
    <property type="evidence" value="ECO:0007669"/>
    <property type="project" value="UniProtKB-KW"/>
</dbReference>
<reference evidence="6 7" key="1">
    <citation type="submission" date="2019-07" db="EMBL/GenBank/DDBJ databases">
        <title>Whole genome shotgun sequence of Adhaeribacter aerolatus NBRC 106133.</title>
        <authorList>
            <person name="Hosoyama A."/>
            <person name="Uohara A."/>
            <person name="Ohji S."/>
            <person name="Ichikawa N."/>
        </authorList>
    </citation>
    <scope>NUCLEOTIDE SEQUENCE [LARGE SCALE GENOMIC DNA]</scope>
    <source>
        <strain evidence="6 7">NBRC 106133</strain>
    </source>
</reference>
<dbReference type="PIRSF" id="PIRSF006806">
    <property type="entry name" value="FTHF_cligase"/>
    <property type="match status" value="1"/>
</dbReference>